<feature type="chain" id="PRO_5002804563" description="Lipoprotein" evidence="2">
    <location>
        <begin position="28"/>
        <end position="130"/>
    </location>
</feature>
<dbReference type="Proteomes" id="UP000001035">
    <property type="component" value="Plasmid pBCJ2315"/>
</dbReference>
<reference evidence="3 4" key="1">
    <citation type="journal article" date="2009" name="J. Bacteriol.">
        <title>The genome of Burkholderia cenocepacia J2315, an epidemic pathogen of cystic fibrosis patients.</title>
        <authorList>
            <person name="Holden M.T."/>
            <person name="Seth-Smith H.M."/>
            <person name="Crossman L.C."/>
            <person name="Sebaihia M."/>
            <person name="Bentley S.D."/>
            <person name="Cerdeno-Tarraga A.M."/>
            <person name="Thomson N.R."/>
            <person name="Bason N."/>
            <person name="Quail M.A."/>
            <person name="Sharp S."/>
            <person name="Cherevach I."/>
            <person name="Churcher C."/>
            <person name="Goodhead I."/>
            <person name="Hauser H."/>
            <person name="Holroyd N."/>
            <person name="Mungall K."/>
            <person name="Scott P."/>
            <person name="Walker D."/>
            <person name="White B."/>
            <person name="Rose H."/>
            <person name="Iversen P."/>
            <person name="Mil-Homens D."/>
            <person name="Rocha E.P."/>
            <person name="Fialho A.M."/>
            <person name="Baldwin A."/>
            <person name="Dowson C."/>
            <person name="Barrell B.G."/>
            <person name="Govan J.R."/>
            <person name="Vandamme P."/>
            <person name="Hart C.A."/>
            <person name="Mahenthiralingam E."/>
            <person name="Parkhill J."/>
        </authorList>
    </citation>
    <scope>NUCLEOTIDE SEQUENCE [LARGE SCALE GENOMIC DNA]</scope>
    <source>
        <strain evidence="4">ATCC BAA-245 / DSM 16553 / LMG 16656 / NCTC 13227 / J2315 / CF5610</strain>
        <plasmid evidence="3">pBCJ2315</plasmid>
    </source>
</reference>
<dbReference type="RefSeq" id="WP_006493936.1">
    <property type="nucleotide sequence ID" value="NC_011003.1"/>
</dbReference>
<name>B4EQH5_BURCJ</name>
<dbReference type="AlphaFoldDB" id="B4EQH5"/>
<feature type="compositionally biased region" description="Low complexity" evidence="1">
    <location>
        <begin position="102"/>
        <end position="117"/>
    </location>
</feature>
<evidence type="ECO:0000256" key="2">
    <source>
        <dbReference type="SAM" id="SignalP"/>
    </source>
</evidence>
<dbReference type="HOGENOM" id="CLU_1934057_0_0_4"/>
<dbReference type="BioCyc" id="BCEN216591:G1G1V-7857-MONOMER"/>
<keyword evidence="3" id="KW-0614">Plasmid</keyword>
<evidence type="ECO:0000313" key="3">
    <source>
        <dbReference type="EMBL" id="CAR57746.1"/>
    </source>
</evidence>
<organism evidence="3 4">
    <name type="scientific">Burkholderia cenocepacia (strain ATCC BAA-245 / DSM 16553 / LMG 16656 / NCTC 13227 / J2315 / CF5610)</name>
    <name type="common">Burkholderia cepacia (strain J2315)</name>
    <dbReference type="NCBI Taxonomy" id="216591"/>
    <lineage>
        <taxon>Bacteria</taxon>
        <taxon>Pseudomonadati</taxon>
        <taxon>Pseudomonadota</taxon>
        <taxon>Betaproteobacteria</taxon>
        <taxon>Burkholderiales</taxon>
        <taxon>Burkholderiaceae</taxon>
        <taxon>Burkholderia</taxon>
        <taxon>Burkholderia cepacia complex</taxon>
    </lineage>
</organism>
<protein>
    <recommendedName>
        <fullName evidence="5">Lipoprotein</fullName>
    </recommendedName>
</protein>
<keyword evidence="2" id="KW-0732">Signal</keyword>
<keyword evidence="4" id="KW-1185">Reference proteome</keyword>
<proteinExistence type="predicted"/>
<sequence length="130" mass="13082">MNVLMPVFRFRGVVVALAMAALSTACSSDYRGDASALLAVMDTASDYTATLKELYATSPRANAQSWRDIGSSRIAGAKAQSMSGSASAGAADAAPAASAASAVDESAQASSADASNSNRNDVANRSGRAK</sequence>
<evidence type="ECO:0000313" key="4">
    <source>
        <dbReference type="Proteomes" id="UP000001035"/>
    </source>
</evidence>
<dbReference type="EMBL" id="AM747723">
    <property type="protein sequence ID" value="CAR57746.1"/>
    <property type="molecule type" value="Genomic_DNA"/>
</dbReference>
<evidence type="ECO:0008006" key="5">
    <source>
        <dbReference type="Google" id="ProtNLM"/>
    </source>
</evidence>
<evidence type="ECO:0000256" key="1">
    <source>
        <dbReference type="SAM" id="MobiDB-lite"/>
    </source>
</evidence>
<feature type="region of interest" description="Disordered" evidence="1">
    <location>
        <begin position="102"/>
        <end position="130"/>
    </location>
</feature>
<geneLocation type="plasmid" evidence="3 4">
    <name>pBCJ2315</name>
</geneLocation>
<gene>
    <name evidence="3" type="ORF">pBCA037a</name>
</gene>
<dbReference type="KEGG" id="bcj:pBCA037a"/>
<feature type="signal peptide" evidence="2">
    <location>
        <begin position="1"/>
        <end position="27"/>
    </location>
</feature>
<accession>B4EQH5</accession>